<evidence type="ECO:0000313" key="4">
    <source>
        <dbReference type="EMBL" id="QBK30951.1"/>
    </source>
</evidence>
<dbReference type="KEGG" id="rpod:E0E05_10325"/>
<dbReference type="SUPFAM" id="SSF53822">
    <property type="entry name" value="Periplasmic binding protein-like I"/>
    <property type="match status" value="1"/>
</dbReference>
<sequence length="377" mass="39787">MVGSVRHREHFSPRSAEPTAFRRPRKAALSWLVLALCDAPVHHGAMAARALFLAAIIALSAALPARAAEGAALIAPMSGTFEALGRDMRRSATAILGDDLPVIDDQCEPEPAAAAARDTIVAGDRIVIGLPCIDAFDAAMPLLAEAAIPVLAVGVRAPDITTPPRDHDGPWPVFRVGPRTGDEVEALAAYVAADWREENFAVIDDGTLYGRELSEDIRLMLADRALEPVFVDTYRPLLENQTPLVRRLQRSGATHVIIGGDARDAAVIAADAERIGYDLTLAGGSILIAPPDDGRLPDGTIIAAVPYDMDLAAMAARIARQALASDLPIAEALRIATFATAAGPLSFNATGEPDLDFVRIHAVRDGRPQPVPANGDG</sequence>
<dbReference type="Pfam" id="PF13458">
    <property type="entry name" value="Peripla_BP_6"/>
    <property type="match status" value="1"/>
</dbReference>
<dbReference type="InterPro" id="IPR028081">
    <property type="entry name" value="Leu-bd"/>
</dbReference>
<feature type="domain" description="Leucine-binding protein" evidence="3">
    <location>
        <begin position="72"/>
        <end position="317"/>
    </location>
</feature>
<name>A0A4P6V0V4_9HYPH</name>
<dbReference type="PANTHER" id="PTHR47151:SF2">
    <property type="entry name" value="AMINO ACID BINDING PROTEIN"/>
    <property type="match status" value="1"/>
</dbReference>
<evidence type="ECO:0000256" key="2">
    <source>
        <dbReference type="ARBA" id="ARBA00022729"/>
    </source>
</evidence>
<dbReference type="AlphaFoldDB" id="A0A4P6V0V4"/>
<keyword evidence="2" id="KW-0732">Signal</keyword>
<reference evidence="4 5" key="1">
    <citation type="journal article" date="2017" name="Int. J. Syst. Evol. Microbiol.">
        <title>Roseitalea porphyridii gen. nov., sp. nov., isolated from a red alga, and reclassification of Hoeflea suaedae Chung et al. 2013 as Pseudohoeflea suaedae gen. nov., comb. nov.</title>
        <authorList>
            <person name="Hyeon J.W."/>
            <person name="Jeong S.E."/>
            <person name="Baek K."/>
            <person name="Jeon C.O."/>
        </authorList>
    </citation>
    <scope>NUCLEOTIDE SEQUENCE [LARGE SCALE GENOMIC DNA]</scope>
    <source>
        <strain evidence="4 5">MA7-20</strain>
    </source>
</reference>
<dbReference type="InterPro" id="IPR028082">
    <property type="entry name" value="Peripla_BP_I"/>
</dbReference>
<dbReference type="Gene3D" id="3.40.50.2300">
    <property type="match status" value="2"/>
</dbReference>
<evidence type="ECO:0000256" key="1">
    <source>
        <dbReference type="ARBA" id="ARBA00010062"/>
    </source>
</evidence>
<proteinExistence type="inferred from homology"/>
<protein>
    <submittedName>
        <fullName evidence="4">Amino acid ABC transporter substrate-binding protein</fullName>
    </submittedName>
</protein>
<accession>A0A4P6V0V4</accession>
<gene>
    <name evidence="4" type="ORF">E0E05_10325</name>
</gene>
<evidence type="ECO:0000259" key="3">
    <source>
        <dbReference type="Pfam" id="PF13458"/>
    </source>
</evidence>
<organism evidence="4 5">
    <name type="scientific">Roseitalea porphyridii</name>
    <dbReference type="NCBI Taxonomy" id="1852022"/>
    <lineage>
        <taxon>Bacteria</taxon>
        <taxon>Pseudomonadati</taxon>
        <taxon>Pseudomonadota</taxon>
        <taxon>Alphaproteobacteria</taxon>
        <taxon>Hyphomicrobiales</taxon>
        <taxon>Ahrensiaceae</taxon>
        <taxon>Roseitalea</taxon>
    </lineage>
</organism>
<keyword evidence="5" id="KW-1185">Reference proteome</keyword>
<comment type="similarity">
    <text evidence="1">Belongs to the leucine-binding protein family.</text>
</comment>
<dbReference type="EMBL" id="CP036532">
    <property type="protein sequence ID" value="QBK30951.1"/>
    <property type="molecule type" value="Genomic_DNA"/>
</dbReference>
<evidence type="ECO:0000313" key="5">
    <source>
        <dbReference type="Proteomes" id="UP000293719"/>
    </source>
</evidence>
<dbReference type="Proteomes" id="UP000293719">
    <property type="component" value="Chromosome"/>
</dbReference>
<dbReference type="PANTHER" id="PTHR47151">
    <property type="entry name" value="LEU/ILE/VAL-BINDING ABC TRANSPORTER SUBUNIT"/>
    <property type="match status" value="1"/>
</dbReference>